<keyword evidence="6 7" id="KW-0472">Membrane</keyword>
<dbReference type="EMBL" id="VGLS01000256">
    <property type="protein sequence ID" value="MBM3224087.1"/>
    <property type="molecule type" value="Genomic_DNA"/>
</dbReference>
<evidence type="ECO:0000313" key="9">
    <source>
        <dbReference type="EMBL" id="MBM3224087.1"/>
    </source>
</evidence>
<dbReference type="GO" id="GO:0015416">
    <property type="term" value="F:ABC-type phosphonate transporter activity"/>
    <property type="evidence" value="ECO:0007669"/>
    <property type="project" value="InterPro"/>
</dbReference>
<keyword evidence="5 7" id="KW-1133">Transmembrane helix</keyword>
<keyword evidence="2 7" id="KW-0813">Transport</keyword>
<dbReference type="Pfam" id="PF00528">
    <property type="entry name" value="BPD_transp_1"/>
    <property type="match status" value="1"/>
</dbReference>
<dbReference type="SUPFAM" id="SSF161098">
    <property type="entry name" value="MetI-like"/>
    <property type="match status" value="1"/>
</dbReference>
<evidence type="ECO:0000259" key="8">
    <source>
        <dbReference type="PROSITE" id="PS50928"/>
    </source>
</evidence>
<feature type="transmembrane region" description="Helical" evidence="7">
    <location>
        <begin position="230"/>
        <end position="249"/>
    </location>
</feature>
<sequence length="255" mass="27844">MDRLRTRLTITCGFLLFVLACFFSLSGDWSGLFSRESASRMLELVTSFFPLELSATFLRKAAYATLETLAISWIGTLLAVIAGLFFALPAAHMWGAFLQGMARIVLNVLRAVPELVWAALFVIAAGLGPFPGTLALAVHTTGVLGRLFAEALENAPREPYLALRRHGVGPIAAFSYGLLPHITPQLASYTLYRWENNIRAAAVLGVAGAGGLGQMLYYHMGLFHFHETGTILLAMLLLVGLVDTCSNWLRMRAIR</sequence>
<evidence type="ECO:0000256" key="5">
    <source>
        <dbReference type="ARBA" id="ARBA00022989"/>
    </source>
</evidence>
<comment type="subcellular location">
    <subcellularLocation>
        <location evidence="1 7">Cell membrane</location>
        <topology evidence="1 7">Multi-pass membrane protein</topology>
    </subcellularLocation>
</comment>
<evidence type="ECO:0000256" key="6">
    <source>
        <dbReference type="ARBA" id="ARBA00023136"/>
    </source>
</evidence>
<dbReference type="InterPro" id="IPR005769">
    <property type="entry name" value="PhnE/PtxC"/>
</dbReference>
<dbReference type="Proteomes" id="UP000712673">
    <property type="component" value="Unassembled WGS sequence"/>
</dbReference>
<dbReference type="Gene3D" id="1.10.3720.10">
    <property type="entry name" value="MetI-like"/>
    <property type="match status" value="1"/>
</dbReference>
<protein>
    <submittedName>
        <fullName evidence="9">Phosphonate ABC transporter, permease protein PhnE</fullName>
    </submittedName>
</protein>
<proteinExistence type="inferred from homology"/>
<evidence type="ECO:0000313" key="10">
    <source>
        <dbReference type="Proteomes" id="UP000712673"/>
    </source>
</evidence>
<comment type="similarity">
    <text evidence="7">Belongs to the binding-protein-dependent transport system permease family.</text>
</comment>
<dbReference type="NCBIfam" id="TIGR01097">
    <property type="entry name" value="PhnE"/>
    <property type="match status" value="1"/>
</dbReference>
<evidence type="ECO:0000256" key="4">
    <source>
        <dbReference type="ARBA" id="ARBA00022692"/>
    </source>
</evidence>
<dbReference type="PANTHER" id="PTHR30043:SF1">
    <property type="entry name" value="ABC TRANSPORT SYSTEM PERMEASE PROTEIN P69"/>
    <property type="match status" value="1"/>
</dbReference>
<dbReference type="PROSITE" id="PS50928">
    <property type="entry name" value="ABC_TM1"/>
    <property type="match status" value="1"/>
</dbReference>
<organism evidence="9 10">
    <name type="scientific">Tectimicrobiota bacterium</name>
    <dbReference type="NCBI Taxonomy" id="2528274"/>
    <lineage>
        <taxon>Bacteria</taxon>
        <taxon>Pseudomonadati</taxon>
        <taxon>Nitrospinota/Tectimicrobiota group</taxon>
        <taxon>Candidatus Tectimicrobiota</taxon>
    </lineage>
</organism>
<evidence type="ECO:0000256" key="7">
    <source>
        <dbReference type="RuleBase" id="RU363032"/>
    </source>
</evidence>
<feature type="transmembrane region" description="Helical" evidence="7">
    <location>
        <begin position="198"/>
        <end position="218"/>
    </location>
</feature>
<dbReference type="InterPro" id="IPR035906">
    <property type="entry name" value="MetI-like_sf"/>
</dbReference>
<dbReference type="InterPro" id="IPR000515">
    <property type="entry name" value="MetI-like"/>
</dbReference>
<accession>A0A937VZW7</accession>
<comment type="caution">
    <text evidence="9">The sequence shown here is derived from an EMBL/GenBank/DDBJ whole genome shotgun (WGS) entry which is preliminary data.</text>
</comment>
<evidence type="ECO:0000256" key="2">
    <source>
        <dbReference type="ARBA" id="ARBA00022448"/>
    </source>
</evidence>
<feature type="transmembrane region" description="Helical" evidence="7">
    <location>
        <begin position="115"/>
        <end position="138"/>
    </location>
</feature>
<reference evidence="9" key="1">
    <citation type="submission" date="2019-03" db="EMBL/GenBank/DDBJ databases">
        <title>Lake Tanganyika Metagenome-Assembled Genomes (MAGs).</title>
        <authorList>
            <person name="Tran P."/>
        </authorList>
    </citation>
    <scope>NUCLEOTIDE SEQUENCE</scope>
    <source>
        <strain evidence="9">K_DeepCast_65m_m2_066</strain>
    </source>
</reference>
<keyword evidence="4 7" id="KW-0812">Transmembrane</keyword>
<dbReference type="GO" id="GO:0005886">
    <property type="term" value="C:plasma membrane"/>
    <property type="evidence" value="ECO:0007669"/>
    <property type="project" value="UniProtKB-SubCell"/>
</dbReference>
<gene>
    <name evidence="9" type="primary">phnE</name>
    <name evidence="9" type="ORF">FJZ47_09825</name>
</gene>
<feature type="domain" description="ABC transmembrane type-1" evidence="8">
    <location>
        <begin position="65"/>
        <end position="243"/>
    </location>
</feature>
<dbReference type="AlphaFoldDB" id="A0A937VZW7"/>
<name>A0A937VZW7_UNCTE</name>
<dbReference type="PANTHER" id="PTHR30043">
    <property type="entry name" value="PHOSPHONATES TRANSPORT SYSTEM PERMEASE PROTEIN"/>
    <property type="match status" value="1"/>
</dbReference>
<feature type="transmembrane region" description="Helical" evidence="7">
    <location>
        <begin position="70"/>
        <end position="95"/>
    </location>
</feature>
<evidence type="ECO:0000256" key="3">
    <source>
        <dbReference type="ARBA" id="ARBA00022475"/>
    </source>
</evidence>
<evidence type="ECO:0000256" key="1">
    <source>
        <dbReference type="ARBA" id="ARBA00004651"/>
    </source>
</evidence>
<dbReference type="PROSITE" id="PS51257">
    <property type="entry name" value="PROKAR_LIPOPROTEIN"/>
    <property type="match status" value="1"/>
</dbReference>
<keyword evidence="3" id="KW-1003">Cell membrane</keyword>